<keyword evidence="7 14" id="KW-0418">Kinase</keyword>
<keyword evidence="15" id="KW-1185">Reference proteome</keyword>
<feature type="transmembrane region" description="Helical" evidence="11">
    <location>
        <begin position="157"/>
        <end position="183"/>
    </location>
</feature>
<evidence type="ECO:0000256" key="11">
    <source>
        <dbReference type="SAM" id="Phobius"/>
    </source>
</evidence>
<protein>
    <recommendedName>
        <fullName evidence="3">histidine kinase</fullName>
        <ecNumber evidence="3">2.7.13.3</ecNumber>
    </recommendedName>
</protein>
<evidence type="ECO:0000256" key="3">
    <source>
        <dbReference type="ARBA" id="ARBA00012438"/>
    </source>
</evidence>
<evidence type="ECO:0000259" key="13">
    <source>
        <dbReference type="PROSITE" id="PS50885"/>
    </source>
</evidence>
<dbReference type="SMART" id="SM00387">
    <property type="entry name" value="HATPase_c"/>
    <property type="match status" value="1"/>
</dbReference>
<comment type="caution">
    <text evidence="14">The sequence shown here is derived from an EMBL/GenBank/DDBJ whole genome shotgun (WGS) entry which is preliminary data.</text>
</comment>
<dbReference type="PANTHER" id="PTHR45436:SF5">
    <property type="entry name" value="SENSOR HISTIDINE KINASE TRCS"/>
    <property type="match status" value="1"/>
</dbReference>
<evidence type="ECO:0000256" key="9">
    <source>
        <dbReference type="ARBA" id="ARBA00023012"/>
    </source>
</evidence>
<comment type="catalytic activity">
    <reaction evidence="1">
        <text>ATP + protein L-histidine = ADP + protein N-phospho-L-histidine.</text>
        <dbReference type="EC" id="2.7.13.3"/>
    </reaction>
</comment>
<dbReference type="Gene3D" id="6.10.340.10">
    <property type="match status" value="1"/>
</dbReference>
<keyword evidence="4" id="KW-0597">Phosphoprotein</keyword>
<evidence type="ECO:0000259" key="12">
    <source>
        <dbReference type="PROSITE" id="PS50109"/>
    </source>
</evidence>
<dbReference type="InterPro" id="IPR050428">
    <property type="entry name" value="TCS_sensor_his_kinase"/>
</dbReference>
<evidence type="ECO:0000256" key="7">
    <source>
        <dbReference type="ARBA" id="ARBA00022777"/>
    </source>
</evidence>
<dbReference type="SMART" id="SM00388">
    <property type="entry name" value="HisKA"/>
    <property type="match status" value="1"/>
</dbReference>
<dbReference type="Pfam" id="PF00672">
    <property type="entry name" value="HAMP"/>
    <property type="match status" value="1"/>
</dbReference>
<dbReference type="EC" id="2.7.13.3" evidence="3"/>
<dbReference type="PANTHER" id="PTHR45436">
    <property type="entry name" value="SENSOR HISTIDINE KINASE YKOH"/>
    <property type="match status" value="1"/>
</dbReference>
<evidence type="ECO:0000313" key="15">
    <source>
        <dbReference type="Proteomes" id="UP000637628"/>
    </source>
</evidence>
<dbReference type="RefSeq" id="WP_203724103.1">
    <property type="nucleotide sequence ID" value="NZ_BAAATX010000008.1"/>
</dbReference>
<dbReference type="InterPro" id="IPR003660">
    <property type="entry name" value="HAMP_dom"/>
</dbReference>
<dbReference type="InterPro" id="IPR036097">
    <property type="entry name" value="HisK_dim/P_sf"/>
</dbReference>
<name>A0ABQ3YM66_9ACTN</name>
<dbReference type="CDD" id="cd00082">
    <property type="entry name" value="HisKA"/>
    <property type="match status" value="1"/>
</dbReference>
<keyword evidence="5" id="KW-0808">Transferase</keyword>
<feature type="domain" description="Histidine kinase" evidence="12">
    <location>
        <begin position="242"/>
        <end position="450"/>
    </location>
</feature>
<organism evidence="14 15">
    <name type="scientific">Paractinoplanes durhamensis</name>
    <dbReference type="NCBI Taxonomy" id="113563"/>
    <lineage>
        <taxon>Bacteria</taxon>
        <taxon>Bacillati</taxon>
        <taxon>Actinomycetota</taxon>
        <taxon>Actinomycetes</taxon>
        <taxon>Micromonosporales</taxon>
        <taxon>Micromonosporaceae</taxon>
        <taxon>Paractinoplanes</taxon>
    </lineage>
</organism>
<keyword evidence="9" id="KW-0902">Two-component regulatory system</keyword>
<dbReference type="Pfam" id="PF02518">
    <property type="entry name" value="HATPase_c"/>
    <property type="match status" value="1"/>
</dbReference>
<dbReference type="PROSITE" id="PS50109">
    <property type="entry name" value="HIS_KIN"/>
    <property type="match status" value="1"/>
</dbReference>
<dbReference type="SUPFAM" id="SSF47384">
    <property type="entry name" value="Homodimeric domain of signal transducing histidine kinase"/>
    <property type="match status" value="1"/>
</dbReference>
<feature type="domain" description="HAMP" evidence="13">
    <location>
        <begin position="181"/>
        <end position="234"/>
    </location>
</feature>
<dbReference type="SMART" id="SM00304">
    <property type="entry name" value="HAMP"/>
    <property type="match status" value="1"/>
</dbReference>
<evidence type="ECO:0000313" key="14">
    <source>
        <dbReference type="EMBL" id="GID98665.1"/>
    </source>
</evidence>
<dbReference type="Gene3D" id="3.30.565.10">
    <property type="entry name" value="Histidine kinase-like ATPase, C-terminal domain"/>
    <property type="match status" value="1"/>
</dbReference>
<dbReference type="GO" id="GO:0016301">
    <property type="term" value="F:kinase activity"/>
    <property type="evidence" value="ECO:0007669"/>
    <property type="project" value="UniProtKB-KW"/>
</dbReference>
<dbReference type="InterPro" id="IPR003594">
    <property type="entry name" value="HATPase_dom"/>
</dbReference>
<gene>
    <name evidence="14" type="ORF">Adu01nite_00160</name>
</gene>
<comment type="subcellular location">
    <subcellularLocation>
        <location evidence="2">Cell membrane</location>
    </subcellularLocation>
</comment>
<keyword evidence="6 11" id="KW-0812">Transmembrane</keyword>
<dbReference type="PROSITE" id="PS50885">
    <property type="entry name" value="HAMP"/>
    <property type="match status" value="1"/>
</dbReference>
<dbReference type="InterPro" id="IPR005467">
    <property type="entry name" value="His_kinase_dom"/>
</dbReference>
<reference evidence="14 15" key="1">
    <citation type="submission" date="2021-01" db="EMBL/GenBank/DDBJ databases">
        <title>Whole genome shotgun sequence of Actinoplanes durhamensis NBRC 14914.</title>
        <authorList>
            <person name="Komaki H."/>
            <person name="Tamura T."/>
        </authorList>
    </citation>
    <scope>NUCLEOTIDE SEQUENCE [LARGE SCALE GENOMIC DNA]</scope>
    <source>
        <strain evidence="14 15">NBRC 14914</strain>
    </source>
</reference>
<evidence type="ECO:0000256" key="1">
    <source>
        <dbReference type="ARBA" id="ARBA00000085"/>
    </source>
</evidence>
<evidence type="ECO:0000256" key="2">
    <source>
        <dbReference type="ARBA" id="ARBA00004236"/>
    </source>
</evidence>
<evidence type="ECO:0000256" key="5">
    <source>
        <dbReference type="ARBA" id="ARBA00022679"/>
    </source>
</evidence>
<evidence type="ECO:0000256" key="8">
    <source>
        <dbReference type="ARBA" id="ARBA00022989"/>
    </source>
</evidence>
<keyword evidence="8 11" id="KW-1133">Transmembrane helix</keyword>
<dbReference type="SUPFAM" id="SSF55874">
    <property type="entry name" value="ATPase domain of HSP90 chaperone/DNA topoisomerase II/histidine kinase"/>
    <property type="match status" value="1"/>
</dbReference>
<proteinExistence type="predicted"/>
<evidence type="ECO:0000256" key="4">
    <source>
        <dbReference type="ARBA" id="ARBA00022553"/>
    </source>
</evidence>
<dbReference type="Pfam" id="PF00512">
    <property type="entry name" value="HisKA"/>
    <property type="match status" value="1"/>
</dbReference>
<sequence length="450" mass="47342">MTRRLLLTYLTFGLLILAALEIPLGWMQQRNEQQNALEQLEHDAEVLAVFVDAALSGGGPIDLLAAETAQRLGGQVDVVDGRGRTLTSTRPGGPLPDAAADIGAVLHGQGRVRARITGSDRDRALVVTVSVHPGVVAQGAIRISVPATALTSRIHRFWLLLAGAGVIALAAAALTAVALARWISRPVRALERATGQAALGTAPGFLPTSTGPPELRRLATTFAATAHRLHTLIATQRAFIGHASHQLKTPLAALRLRLENLEHDAAEEQGRDLRAALAETDRLTRLVDTLLTMARYEQVEVEPERCGVAAVAAGRVQHWQPVAAAGEVELSAVGDPEARVRSLPGGIEQILDNLLSNAVRAAPPGSTVTIGWQPCESGWELHVTDEGAGLTPEERTRAMDPFWRAANAPKGGTGLGLALVRQLAEASGGQAELRPAAGRGTDAVVCLPAA</sequence>
<dbReference type="EMBL" id="BOML01000002">
    <property type="protein sequence ID" value="GID98665.1"/>
    <property type="molecule type" value="Genomic_DNA"/>
</dbReference>
<dbReference type="Proteomes" id="UP000637628">
    <property type="component" value="Unassembled WGS sequence"/>
</dbReference>
<dbReference type="InterPro" id="IPR036890">
    <property type="entry name" value="HATPase_C_sf"/>
</dbReference>
<accession>A0ABQ3YM66</accession>
<evidence type="ECO:0000256" key="10">
    <source>
        <dbReference type="ARBA" id="ARBA00023136"/>
    </source>
</evidence>
<dbReference type="InterPro" id="IPR003661">
    <property type="entry name" value="HisK_dim/P_dom"/>
</dbReference>
<evidence type="ECO:0000256" key="6">
    <source>
        <dbReference type="ARBA" id="ARBA00022692"/>
    </source>
</evidence>
<dbReference type="PRINTS" id="PR00344">
    <property type="entry name" value="BCTRLSENSOR"/>
</dbReference>
<keyword evidence="10 11" id="KW-0472">Membrane</keyword>
<dbReference type="InterPro" id="IPR004358">
    <property type="entry name" value="Sig_transdc_His_kin-like_C"/>
</dbReference>
<dbReference type="Gene3D" id="1.10.287.130">
    <property type="match status" value="1"/>
</dbReference>